<dbReference type="GO" id="GO:0009306">
    <property type="term" value="P:protein secretion"/>
    <property type="evidence" value="ECO:0007669"/>
    <property type="project" value="InterPro"/>
</dbReference>
<organism evidence="6 7">
    <name type="scientific">Fuscovulum blasticum DSM 2131</name>
    <dbReference type="NCBI Taxonomy" id="1188250"/>
    <lineage>
        <taxon>Bacteria</taxon>
        <taxon>Pseudomonadati</taxon>
        <taxon>Pseudomonadota</taxon>
        <taxon>Alphaproteobacteria</taxon>
        <taxon>Rhodobacterales</taxon>
        <taxon>Paracoccaceae</taxon>
        <taxon>Pseudogemmobacter</taxon>
    </lineage>
</organism>
<feature type="domain" description="Translocation and assembly module TamB C-terminal" evidence="5">
    <location>
        <begin position="825"/>
        <end position="1174"/>
    </location>
</feature>
<evidence type="ECO:0000313" key="7">
    <source>
        <dbReference type="Proteomes" id="UP000241362"/>
    </source>
</evidence>
<dbReference type="PANTHER" id="PTHR36985">
    <property type="entry name" value="TRANSLOCATION AND ASSEMBLY MODULE SUBUNIT TAMB"/>
    <property type="match status" value="1"/>
</dbReference>
<gene>
    <name evidence="6" type="ORF">C5F44_01330</name>
</gene>
<evidence type="ECO:0000313" key="6">
    <source>
        <dbReference type="EMBL" id="PTE16525.1"/>
    </source>
</evidence>
<keyword evidence="2" id="KW-0812">Transmembrane</keyword>
<keyword evidence="7" id="KW-1185">Reference proteome</keyword>
<keyword evidence="3" id="KW-1133">Transmembrane helix</keyword>
<accession>A0A2T4JF28</accession>
<evidence type="ECO:0000256" key="1">
    <source>
        <dbReference type="ARBA" id="ARBA00004167"/>
    </source>
</evidence>
<comment type="subcellular location">
    <subcellularLocation>
        <location evidence="1">Membrane</location>
        <topology evidence="1">Single-pass membrane protein</topology>
    </subcellularLocation>
</comment>
<dbReference type="EMBL" id="PZKE01000001">
    <property type="protein sequence ID" value="PTE16525.1"/>
    <property type="molecule type" value="Genomic_DNA"/>
</dbReference>
<dbReference type="PANTHER" id="PTHR36985:SF1">
    <property type="entry name" value="TRANSLOCATION AND ASSEMBLY MODULE SUBUNIT TAMB"/>
    <property type="match status" value="1"/>
</dbReference>
<keyword evidence="4" id="KW-0472">Membrane</keyword>
<comment type="caution">
    <text evidence="6">The sequence shown here is derived from an EMBL/GenBank/DDBJ whole genome shotgun (WGS) entry which is preliminary data.</text>
</comment>
<dbReference type="Proteomes" id="UP000241362">
    <property type="component" value="Unassembled WGS sequence"/>
</dbReference>
<dbReference type="AlphaFoldDB" id="A0A2T4JF28"/>
<evidence type="ECO:0000256" key="2">
    <source>
        <dbReference type="ARBA" id="ARBA00022692"/>
    </source>
</evidence>
<dbReference type="RefSeq" id="WP_107671688.1">
    <property type="nucleotide sequence ID" value="NZ_PZKE01000001.1"/>
</dbReference>
<dbReference type="Pfam" id="PF04357">
    <property type="entry name" value="TamB"/>
    <property type="match status" value="1"/>
</dbReference>
<sequence>MRGVFLSCILITSAGIAAAQEDDRGYLTAFLEDNLSSAGRKVTITGFAGALSSQATVQRIEISDDKGIWITLDGVVLDWSRSSLLAGRVEVNALTAEKIVLQRWPASDEESLPSPEAKGFSLPELPVSVKVGEIAARELVLGPDILGEPVEGVVSASVELAGGEGDISVTIERTDDGPDGKVTLTAGYANATGQLDVALAAVEDKGGIAAKLLGLPGEPAVGLTLDGTGTLDDFNASFRLESDGAPRLSGPITIKATEDGARDFAAQLQGNPAPLFVPEYAEFLGDRVALDVSGTTFPTGRLLLDQLHLTARALDLRGSLALADDGLPQAFDLTGQLGLPDRSPVALPLPGEGVTRVAAADLSLKFDAATGNLWTAQITVDGLDQPDFSATQATLSGEGRIERTAGKGGVDGTLDFRLTGAAPRDPAVAQAMGANLGGKLAFSWVEGADALSLPQLSVTGEGYDLTGALQMEGLSEGLRTSGTVKATLADFGRLSGLAGRPLGGSGTLQLEGQASALSGAFDAVIAATTRGLKVGQPEADRLMAGDATLTASILRDETGTHLRAMDFGAASVKASASGELSSQTSTLKGRVDIGSLADIRPSLGGSLSAEGTFAGDASNAALTLTGDARGLRIGQPEVDRVLAGETRLTAAARLVDGAPRLDNLDLAGQSLTLTARSEGNGPRLRVDGRLRDLALLVAQFPGPVSVTGSLEPRGTDQVVDLRVTGPGGINTRVAGTAGARADLTLQGTAQAGVANGFIDPVSVDGALSYDLRLNGAWGLSALSGRATLSGGKLAIPARGLSLNRLAVAADLGNGRVRLTATGEGPRGGRLRVDGPVGLTSPYPGDLTVQIDGLRLRDPELYETIVSGGLTLNGPLMGRARLAGEVNVGETELRVPSTGFATAAELEAVRHVNDPAPVRATRSRAGVGAAGSGGGSSASGGGMPDWALDLIISAPSRIFLRGRGLDAELGGTLRLGGSLRAIVPSGGLDLIRGRLDILGKRLVLTEASLAMEGDFIPFLKVSASNETDGVTSTVSIEGPANEPVVTFSSSPELPQEEVLSWLLFGRGLDTLSAFQAAQLANAVAVLAGRGGEGLVGKLRKSFGFDDLDVGTDDSGSVSVKAGKYISKNVYTEIDLGQDGNSRINLNLDVKPGVTIKGRVDSDGDSGVGVYFEKDY</sequence>
<dbReference type="InterPro" id="IPR007452">
    <property type="entry name" value="TamB_C"/>
</dbReference>
<protein>
    <submittedName>
        <fullName evidence="6">Translocation and assembly module protein TamB</fullName>
    </submittedName>
</protein>
<dbReference type="GO" id="GO:0097347">
    <property type="term" value="C:TAM protein secretion complex"/>
    <property type="evidence" value="ECO:0007669"/>
    <property type="project" value="TreeGrafter"/>
</dbReference>
<evidence type="ECO:0000259" key="5">
    <source>
        <dbReference type="Pfam" id="PF04357"/>
    </source>
</evidence>
<name>A0A2T4JF28_FUSBL</name>
<proteinExistence type="predicted"/>
<dbReference type="GO" id="GO:0005886">
    <property type="term" value="C:plasma membrane"/>
    <property type="evidence" value="ECO:0007669"/>
    <property type="project" value="InterPro"/>
</dbReference>
<evidence type="ECO:0000256" key="3">
    <source>
        <dbReference type="ARBA" id="ARBA00022989"/>
    </source>
</evidence>
<reference evidence="6 7" key="1">
    <citation type="submission" date="2018-03" db="EMBL/GenBank/DDBJ databases">
        <title>Rhodobacter blasticus.</title>
        <authorList>
            <person name="Meyer T.E."/>
            <person name="Miller S."/>
            <person name="Lodha T."/>
            <person name="Gandham S."/>
            <person name="Chintalapati S."/>
            <person name="Chintalapati V.R."/>
        </authorList>
    </citation>
    <scope>NUCLEOTIDE SEQUENCE [LARGE SCALE GENOMIC DNA]</scope>
    <source>
        <strain evidence="6 7">DSM 2131</strain>
    </source>
</reference>
<evidence type="ECO:0000256" key="4">
    <source>
        <dbReference type="ARBA" id="ARBA00023136"/>
    </source>
</evidence>